<dbReference type="PANTHER" id="PTHR34485:SF2">
    <property type="entry name" value="PROLINE RICH, LACRIMAL 1"/>
    <property type="match status" value="1"/>
</dbReference>
<organism evidence="2 3">
    <name type="scientific">Branchiostoma floridae</name>
    <name type="common">Florida lancelet</name>
    <name type="synonym">Amphioxus</name>
    <dbReference type="NCBI Taxonomy" id="7739"/>
    <lineage>
        <taxon>Eukaryota</taxon>
        <taxon>Metazoa</taxon>
        <taxon>Chordata</taxon>
        <taxon>Cephalochordata</taxon>
        <taxon>Leptocardii</taxon>
        <taxon>Amphioxiformes</taxon>
        <taxon>Branchiostomatidae</taxon>
        <taxon>Branchiostoma</taxon>
    </lineage>
</organism>
<dbReference type="OMA" id="KRTCATE"/>
<dbReference type="Proteomes" id="UP000001554">
    <property type="component" value="Chromosome 1"/>
</dbReference>
<evidence type="ECO:0000313" key="3">
    <source>
        <dbReference type="RefSeq" id="XP_035685991.1"/>
    </source>
</evidence>
<gene>
    <name evidence="3" type="primary">LOC118422465</name>
</gene>
<feature type="region of interest" description="Disordered" evidence="1">
    <location>
        <begin position="93"/>
        <end position="199"/>
    </location>
</feature>
<reference evidence="3" key="2">
    <citation type="submission" date="2025-08" db="UniProtKB">
        <authorList>
            <consortium name="RefSeq"/>
        </authorList>
    </citation>
    <scope>IDENTIFICATION</scope>
    <source>
        <strain evidence="3">S238N-H82</strain>
        <tissue evidence="3">Testes</tissue>
    </source>
</reference>
<dbReference type="RefSeq" id="XP_035685991.1">
    <property type="nucleotide sequence ID" value="XM_035830098.1"/>
</dbReference>
<reference evidence="2" key="1">
    <citation type="journal article" date="2020" name="Nat. Ecol. Evol.">
        <title>Deeply conserved synteny resolves early events in vertebrate evolution.</title>
        <authorList>
            <person name="Simakov O."/>
            <person name="Marletaz F."/>
            <person name="Yue J.X."/>
            <person name="O'Connell B."/>
            <person name="Jenkins J."/>
            <person name="Brandt A."/>
            <person name="Calef R."/>
            <person name="Tung C.H."/>
            <person name="Huang T.K."/>
            <person name="Schmutz J."/>
            <person name="Satoh N."/>
            <person name="Yu J.K."/>
            <person name="Putnam N.H."/>
            <person name="Green R.E."/>
            <person name="Rokhsar D.S."/>
        </authorList>
    </citation>
    <scope>NUCLEOTIDE SEQUENCE [LARGE SCALE GENOMIC DNA]</scope>
    <source>
        <strain evidence="2">S238N-H82</strain>
    </source>
</reference>
<dbReference type="KEGG" id="bfo:118422465"/>
<feature type="compositionally biased region" description="Basic residues" evidence="1">
    <location>
        <begin position="13"/>
        <end position="25"/>
    </location>
</feature>
<dbReference type="AlphaFoldDB" id="A0A9J7LN42"/>
<sequence length="629" mass="69203">MADPQPAGTGGGKVKRKAFKSKKQRYSALARLSNKAQGMGRGSRTRIFDPPVGYEVQTYEQSHVMYTPGKTRIRSAAASADILQERGFNRSFILESSESEAEQTSLPADGPLPEDQPSTSADRPLPADQPSTSADRPLPEDQPSTSADRPLPADQPSTSADRPLPEDQPSTSADRPLPEDQPSTSSCMPPSESLMERASSTWKSLATSMFIAYGDSLGHLIHQINEKRTCATEGCNGMMVPWSTERVGLGGNIKAVFMCTGCKGGGVSFEASTFVQEEKRHVGGHAVALSFILNGQTYEKYKQALNLGLGMPVFTYNTYYGILSKVYPQVHAILEQQMKKARADMQEMEAGKLGSWKRAVTSGDGVYHTRGYHSKNCTVILVDYLENALLAAIHICQRGKDAVLKDDVLQFPGTSKAAEGYGFELIWEELQAEGMEVEVHWQDADSTSETSFYKFFSRDKSKVMYCGGHVGRAHGKQLEKLAAMKTFSAGFKKKHPKYELDGLKCQCSTHKADCGCLTKKAVRQMKINHFAALVQSGTDAEVYAQRMRALGCYHGRNIHKWKGGKCDFHGKKRCTCNANCDPLNVKCKGKPYSTSHPLTCPMHMMAYQIECEQRAAKSKDVIHPEMGRG</sequence>
<feature type="region of interest" description="Disordered" evidence="1">
    <location>
        <begin position="1"/>
        <end position="49"/>
    </location>
</feature>
<keyword evidence="2" id="KW-1185">Reference proteome</keyword>
<proteinExistence type="predicted"/>
<dbReference type="PANTHER" id="PTHR34485">
    <property type="entry name" value="PROLINE-RICH, LACRIMAL 1"/>
    <property type="match status" value="1"/>
</dbReference>
<dbReference type="OrthoDB" id="5947716at2759"/>
<accession>A0A9J7LN42</accession>
<protein>
    <submittedName>
        <fullName evidence="3">Uncharacterized protein LOC118422465</fullName>
    </submittedName>
</protein>
<evidence type="ECO:0000256" key="1">
    <source>
        <dbReference type="SAM" id="MobiDB-lite"/>
    </source>
</evidence>
<name>A0A9J7LN42_BRAFL</name>
<evidence type="ECO:0000313" key="2">
    <source>
        <dbReference type="Proteomes" id="UP000001554"/>
    </source>
</evidence>
<dbReference type="GeneID" id="118422465"/>